<protein>
    <submittedName>
        <fullName evidence="1">Putative cyclase</fullName>
    </submittedName>
</protein>
<keyword evidence="2" id="KW-1185">Reference proteome</keyword>
<reference evidence="2" key="1">
    <citation type="submission" date="2017-02" db="EMBL/GenBank/DDBJ databases">
        <authorList>
            <person name="Varghese N."/>
            <person name="Submissions S."/>
        </authorList>
    </citation>
    <scope>NUCLEOTIDE SEQUENCE [LARGE SCALE GENOMIC DNA]</scope>
    <source>
        <strain evidence="2">ATCC BAA-73</strain>
    </source>
</reference>
<dbReference type="PANTHER" id="PTHR31118:SF12">
    <property type="entry name" value="CYCLASE-LIKE PROTEIN 2"/>
    <property type="match status" value="1"/>
</dbReference>
<name>A0A1T4LL23_9FIRM</name>
<dbReference type="GO" id="GO:0004061">
    <property type="term" value="F:arylformamidase activity"/>
    <property type="evidence" value="ECO:0007669"/>
    <property type="project" value="InterPro"/>
</dbReference>
<dbReference type="InterPro" id="IPR037175">
    <property type="entry name" value="KFase_sf"/>
</dbReference>
<organism evidence="1 2">
    <name type="scientific">Selenihalanaerobacter shriftii</name>
    <dbReference type="NCBI Taxonomy" id="142842"/>
    <lineage>
        <taxon>Bacteria</taxon>
        <taxon>Bacillati</taxon>
        <taxon>Bacillota</taxon>
        <taxon>Clostridia</taxon>
        <taxon>Halanaerobiales</taxon>
        <taxon>Halobacteroidaceae</taxon>
        <taxon>Selenihalanaerobacter</taxon>
    </lineage>
</organism>
<dbReference type="RefSeq" id="WP_078809668.1">
    <property type="nucleotide sequence ID" value="NZ_FUWM01000008.1"/>
</dbReference>
<dbReference type="SUPFAM" id="SSF102198">
    <property type="entry name" value="Putative cyclase"/>
    <property type="match status" value="1"/>
</dbReference>
<dbReference type="GO" id="GO:0019441">
    <property type="term" value="P:L-tryptophan catabolic process to kynurenine"/>
    <property type="evidence" value="ECO:0007669"/>
    <property type="project" value="InterPro"/>
</dbReference>
<dbReference type="Pfam" id="PF04199">
    <property type="entry name" value="Cyclase"/>
    <property type="match status" value="1"/>
</dbReference>
<dbReference type="OrthoDB" id="9796085at2"/>
<gene>
    <name evidence="1" type="ORF">SAMN02745118_01187</name>
</gene>
<dbReference type="STRING" id="142842.SAMN02745118_01187"/>
<dbReference type="Gene3D" id="3.50.30.50">
    <property type="entry name" value="Putative cyclase"/>
    <property type="match status" value="1"/>
</dbReference>
<dbReference type="PANTHER" id="PTHR31118">
    <property type="entry name" value="CYCLASE-LIKE PROTEIN 2"/>
    <property type="match status" value="1"/>
</dbReference>
<dbReference type="InterPro" id="IPR007325">
    <property type="entry name" value="KFase/CYL"/>
</dbReference>
<accession>A0A1T4LL23</accession>
<dbReference type="EMBL" id="FUWM01000008">
    <property type="protein sequence ID" value="SJZ55341.1"/>
    <property type="molecule type" value="Genomic_DNA"/>
</dbReference>
<dbReference type="AlphaFoldDB" id="A0A1T4LL23"/>
<sequence length="84" mass="9503">MKVIDLTKSIHTKMQVYPGDPEVSVEVVHTYEENDWLLRKLTMGSHTGTHVDAFSHMDKEGETLDDIPLNRFCGKAQAVAIDFN</sequence>
<proteinExistence type="predicted"/>
<evidence type="ECO:0000313" key="2">
    <source>
        <dbReference type="Proteomes" id="UP000190625"/>
    </source>
</evidence>
<evidence type="ECO:0000313" key="1">
    <source>
        <dbReference type="EMBL" id="SJZ55341.1"/>
    </source>
</evidence>
<dbReference type="Proteomes" id="UP000190625">
    <property type="component" value="Unassembled WGS sequence"/>
</dbReference>